<feature type="binding site" evidence="5">
    <location>
        <begin position="22"/>
        <end position="29"/>
    </location>
    <ligand>
        <name>ATP</name>
        <dbReference type="ChEBI" id="CHEBI:30616"/>
    </ligand>
</feature>
<dbReference type="GO" id="GO:0043138">
    <property type="term" value="F:3'-5' DNA helicase activity"/>
    <property type="evidence" value="ECO:0007669"/>
    <property type="project" value="TreeGrafter"/>
</dbReference>
<dbReference type="Gene3D" id="1.10.10.160">
    <property type="match status" value="1"/>
</dbReference>
<keyword evidence="8" id="KW-1185">Reference proteome</keyword>
<protein>
    <submittedName>
        <fullName evidence="7">DNA helicase-2 / ATP-dependent DNA helicase PcrA</fullName>
    </submittedName>
</protein>
<dbReference type="AlphaFoldDB" id="A0A1I4J403"/>
<keyword evidence="3 5" id="KW-0347">Helicase</keyword>
<accession>A0A1I4J403</accession>
<keyword evidence="4 5" id="KW-0067">ATP-binding</keyword>
<proteinExistence type="predicted"/>
<evidence type="ECO:0000313" key="7">
    <source>
        <dbReference type="EMBL" id="SFL61348.1"/>
    </source>
</evidence>
<gene>
    <name evidence="7" type="ORF">SAMN04487943_102456</name>
</gene>
<name>A0A1I4J403_9BACI</name>
<dbReference type="EMBL" id="FOTR01000002">
    <property type="protein sequence ID" value="SFL61348.1"/>
    <property type="molecule type" value="Genomic_DNA"/>
</dbReference>
<dbReference type="InterPro" id="IPR000212">
    <property type="entry name" value="DNA_helicase_UvrD/REP"/>
</dbReference>
<evidence type="ECO:0000256" key="5">
    <source>
        <dbReference type="PROSITE-ProRule" id="PRU00560"/>
    </source>
</evidence>
<keyword evidence="1 5" id="KW-0547">Nucleotide-binding</keyword>
<dbReference type="Gene3D" id="3.40.50.300">
    <property type="entry name" value="P-loop containing nucleotide triphosphate hydrolases"/>
    <property type="match status" value="2"/>
</dbReference>
<evidence type="ECO:0000256" key="3">
    <source>
        <dbReference type="ARBA" id="ARBA00022806"/>
    </source>
</evidence>
<dbReference type="GO" id="GO:0016787">
    <property type="term" value="F:hydrolase activity"/>
    <property type="evidence" value="ECO:0007669"/>
    <property type="project" value="UniProtKB-UniRule"/>
</dbReference>
<evidence type="ECO:0000256" key="4">
    <source>
        <dbReference type="ARBA" id="ARBA00022840"/>
    </source>
</evidence>
<evidence type="ECO:0000259" key="6">
    <source>
        <dbReference type="PROSITE" id="PS51198"/>
    </source>
</evidence>
<dbReference type="GO" id="GO:0003677">
    <property type="term" value="F:DNA binding"/>
    <property type="evidence" value="ECO:0007669"/>
    <property type="project" value="InterPro"/>
</dbReference>
<dbReference type="GO" id="GO:0005524">
    <property type="term" value="F:ATP binding"/>
    <property type="evidence" value="ECO:0007669"/>
    <property type="project" value="UniProtKB-UniRule"/>
</dbReference>
<dbReference type="PANTHER" id="PTHR11070">
    <property type="entry name" value="UVRD / RECB / PCRA DNA HELICASE FAMILY MEMBER"/>
    <property type="match status" value="1"/>
</dbReference>
<dbReference type="InterPro" id="IPR013986">
    <property type="entry name" value="DExx_box_DNA_helicase_dom_sf"/>
</dbReference>
<dbReference type="RefSeq" id="WP_175495337.1">
    <property type="nucleotide sequence ID" value="NZ_FOTR01000002.1"/>
</dbReference>
<feature type="domain" description="UvrD-like helicase ATP-binding" evidence="6">
    <location>
        <begin position="1"/>
        <end position="266"/>
    </location>
</feature>
<dbReference type="PANTHER" id="PTHR11070:SF67">
    <property type="entry name" value="DNA 3'-5' HELICASE"/>
    <property type="match status" value="1"/>
</dbReference>
<dbReference type="InterPro" id="IPR014016">
    <property type="entry name" value="UvrD-like_ATP-bd"/>
</dbReference>
<dbReference type="PROSITE" id="PS51198">
    <property type="entry name" value="UVRD_HELICASE_ATP_BIND"/>
    <property type="match status" value="1"/>
</dbReference>
<dbReference type="SUPFAM" id="SSF52540">
    <property type="entry name" value="P-loop containing nucleoside triphosphate hydrolases"/>
    <property type="match status" value="1"/>
</dbReference>
<evidence type="ECO:0000313" key="8">
    <source>
        <dbReference type="Proteomes" id="UP000198565"/>
    </source>
</evidence>
<dbReference type="InterPro" id="IPR027417">
    <property type="entry name" value="P-loop_NTPase"/>
</dbReference>
<dbReference type="Proteomes" id="UP000198565">
    <property type="component" value="Unassembled WGS sequence"/>
</dbReference>
<keyword evidence="2 5" id="KW-0378">Hydrolase</keyword>
<evidence type="ECO:0000256" key="2">
    <source>
        <dbReference type="ARBA" id="ARBA00022801"/>
    </source>
</evidence>
<reference evidence="8" key="1">
    <citation type="submission" date="2016-10" db="EMBL/GenBank/DDBJ databases">
        <authorList>
            <person name="Varghese N."/>
            <person name="Submissions S."/>
        </authorList>
    </citation>
    <scope>NUCLEOTIDE SEQUENCE [LARGE SCALE GENOMIC DNA]</scope>
    <source>
        <strain evidence="8">CGMCC 1.4250</strain>
    </source>
</reference>
<dbReference type="GO" id="GO:0000725">
    <property type="term" value="P:recombinational repair"/>
    <property type="evidence" value="ECO:0007669"/>
    <property type="project" value="TreeGrafter"/>
</dbReference>
<dbReference type="STRING" id="334253.SAMN04487943_102456"/>
<evidence type="ECO:0000256" key="1">
    <source>
        <dbReference type="ARBA" id="ARBA00022741"/>
    </source>
</evidence>
<dbReference type="Pfam" id="PF00580">
    <property type="entry name" value="UvrD-helicase"/>
    <property type="match status" value="1"/>
</dbReference>
<sequence length="565" mass="65890">MYKPTIQQQDILDCDENCVVIAGPGSGKTSTIAHKIRSVSEGLRWFEGIAAISYTNKASNELKQKTYNLGLKVNNSFFGTIDSFYIGNIIIPFGKRFFGLQQQNIVIDKLDSSNDTYVNRIISDVNKVVERYKSVSVEKLDKDNIIPINEIDRNHFDFISRKFKEGIFDIRLISSISNIIFLSSKACRKYFKSRFKYLFIDEFQDSGKDQYYLFLRISEIGVKCWGIGDINQSIFRFASKSSEFLKELLTNANFINFPMDINHRCHPSIDLYSRKLLGYDEKPIGSENRVYKLFVDGTECDIGRWFEHQMEEIKQMFGIEKNSSIGILATKDITLAKFLEHIDIPHKFYKKSILDQDKSPCNALLSKLLEVAFDKKHTVYNFINDYFDREISSHRFIIKEVSKLVNQFKRKLNKFRSEAITEMNRLLYLFSEITAYIYPDLSNQSAIENLEYLLKNKSLLNDFIPAKDEEVQLMNLHKSKGMEFDVVVHLDLYQFILPVYDWIVKEDLEAYVDSLNLHYVGVTRAKKALFLTSSSKRFQTRTENFINAEQSEFLIGDVERFQTQW</sequence>
<dbReference type="GO" id="GO:0005829">
    <property type="term" value="C:cytosol"/>
    <property type="evidence" value="ECO:0007669"/>
    <property type="project" value="TreeGrafter"/>
</dbReference>
<organism evidence="7 8">
    <name type="scientific">Gracilibacillus orientalis</name>
    <dbReference type="NCBI Taxonomy" id="334253"/>
    <lineage>
        <taxon>Bacteria</taxon>
        <taxon>Bacillati</taxon>
        <taxon>Bacillota</taxon>
        <taxon>Bacilli</taxon>
        <taxon>Bacillales</taxon>
        <taxon>Bacillaceae</taxon>
        <taxon>Gracilibacillus</taxon>
    </lineage>
</organism>